<comment type="similarity">
    <text evidence="3 6">Belongs to the DHNA family.</text>
</comment>
<evidence type="ECO:0000313" key="8">
    <source>
        <dbReference type="EMBL" id="RCL78296.1"/>
    </source>
</evidence>
<dbReference type="PANTHER" id="PTHR42844:SF1">
    <property type="entry name" value="DIHYDRONEOPTERIN ALDOLASE 1-RELATED"/>
    <property type="match status" value="1"/>
</dbReference>
<reference evidence="8 9" key="1">
    <citation type="journal article" date="2018" name="Microbiome">
        <title>Fine metagenomic profile of the Mediterranean stratified and mixed water columns revealed by assembly and recruitment.</title>
        <authorList>
            <person name="Haro-Moreno J.M."/>
            <person name="Lopez-Perez M."/>
            <person name="De La Torre J.R."/>
            <person name="Picazo A."/>
            <person name="Camacho A."/>
            <person name="Rodriguez-Valera F."/>
        </authorList>
    </citation>
    <scope>NUCLEOTIDE SEQUENCE [LARGE SCALE GENOMIC DNA]</scope>
    <source>
        <strain evidence="8">MED-G55</strain>
    </source>
</reference>
<comment type="pathway">
    <text evidence="2 6">Cofactor biosynthesis; tetrahydrofolate biosynthesis; 2-amino-4-hydroxy-6-hydroxymethyl-7,8-dihydropteridine diphosphate from 7,8-dihydroneopterin triphosphate: step 3/4.</text>
</comment>
<dbReference type="NCBIfam" id="TIGR00525">
    <property type="entry name" value="folB"/>
    <property type="match status" value="1"/>
</dbReference>
<dbReference type="UniPathway" id="UPA00077">
    <property type="reaction ID" value="UER00154"/>
</dbReference>
<proteinExistence type="inferred from homology"/>
<dbReference type="SMART" id="SM00905">
    <property type="entry name" value="FolB"/>
    <property type="match status" value="1"/>
</dbReference>
<evidence type="ECO:0000256" key="2">
    <source>
        <dbReference type="ARBA" id="ARBA00005013"/>
    </source>
</evidence>
<dbReference type="SUPFAM" id="SSF55620">
    <property type="entry name" value="Tetrahydrobiopterin biosynthesis enzymes-like"/>
    <property type="match status" value="1"/>
</dbReference>
<dbReference type="AlphaFoldDB" id="A0A368E434"/>
<dbReference type="InterPro" id="IPR043133">
    <property type="entry name" value="GTP-CH-I_C/QueF"/>
</dbReference>
<dbReference type="EMBL" id="QOQF01000002">
    <property type="protein sequence ID" value="RCL78296.1"/>
    <property type="molecule type" value="Genomic_DNA"/>
</dbReference>
<evidence type="ECO:0000256" key="5">
    <source>
        <dbReference type="ARBA" id="ARBA00023239"/>
    </source>
</evidence>
<evidence type="ECO:0000256" key="3">
    <source>
        <dbReference type="ARBA" id="ARBA00005708"/>
    </source>
</evidence>
<dbReference type="EC" id="4.1.2.25" evidence="6"/>
<sequence length="146" mass="16014">MNKPLPSKLAVTPETNVFANAPAGLMHVFVHDYKLPASIGIHPHERRDRQNIIVSVDLSIEDNAASSPSDVPQHISDVVCYENITNLISDLVKDKHIDLVEQLAEEIAQLCLNLPRVTLARVKVAKPDAIESAGSVGVTIERFKSF</sequence>
<evidence type="ECO:0000256" key="4">
    <source>
        <dbReference type="ARBA" id="ARBA00022909"/>
    </source>
</evidence>
<name>A0A368E434_9PROT</name>
<dbReference type="Proteomes" id="UP000252132">
    <property type="component" value="Unassembled WGS sequence"/>
</dbReference>
<dbReference type="Pfam" id="PF02152">
    <property type="entry name" value="FolB"/>
    <property type="match status" value="1"/>
</dbReference>
<organism evidence="8 9">
    <name type="scientific">PS1 clade bacterium</name>
    <dbReference type="NCBI Taxonomy" id="2175152"/>
    <lineage>
        <taxon>Bacteria</taxon>
        <taxon>Pseudomonadati</taxon>
        <taxon>Pseudomonadota</taxon>
        <taxon>Alphaproteobacteria</taxon>
        <taxon>PS1 clade</taxon>
    </lineage>
</organism>
<evidence type="ECO:0000313" key="9">
    <source>
        <dbReference type="Proteomes" id="UP000252132"/>
    </source>
</evidence>
<comment type="caution">
    <text evidence="8">The sequence shown here is derived from an EMBL/GenBank/DDBJ whole genome shotgun (WGS) entry which is preliminary data.</text>
</comment>
<keyword evidence="4 6" id="KW-0289">Folate biosynthesis</keyword>
<accession>A0A368E434</accession>
<comment type="catalytic activity">
    <reaction evidence="1 6">
        <text>7,8-dihydroneopterin = 6-hydroxymethyl-7,8-dihydropterin + glycolaldehyde</text>
        <dbReference type="Rhea" id="RHEA:10540"/>
        <dbReference type="ChEBI" id="CHEBI:17001"/>
        <dbReference type="ChEBI" id="CHEBI:17071"/>
        <dbReference type="ChEBI" id="CHEBI:44841"/>
        <dbReference type="EC" id="4.1.2.25"/>
    </reaction>
</comment>
<comment type="function">
    <text evidence="6">Catalyzes the conversion of 7,8-dihydroneopterin to 6-hydroxymethyl-7,8-dihydropterin.</text>
</comment>
<dbReference type="InterPro" id="IPR006156">
    <property type="entry name" value="Dihydroneopterin_aldolase"/>
</dbReference>
<dbReference type="GO" id="GO:0046654">
    <property type="term" value="P:tetrahydrofolate biosynthetic process"/>
    <property type="evidence" value="ECO:0007669"/>
    <property type="project" value="UniProtKB-UniRule"/>
</dbReference>
<evidence type="ECO:0000256" key="1">
    <source>
        <dbReference type="ARBA" id="ARBA00001353"/>
    </source>
</evidence>
<dbReference type="Gene3D" id="3.30.1130.10">
    <property type="match status" value="1"/>
</dbReference>
<dbReference type="GO" id="GO:0004150">
    <property type="term" value="F:dihydroneopterin aldolase activity"/>
    <property type="evidence" value="ECO:0007669"/>
    <property type="project" value="UniProtKB-UniRule"/>
</dbReference>
<dbReference type="GO" id="GO:0046656">
    <property type="term" value="P:folic acid biosynthetic process"/>
    <property type="evidence" value="ECO:0007669"/>
    <property type="project" value="UniProtKB-UniRule"/>
</dbReference>
<dbReference type="NCBIfam" id="TIGR00526">
    <property type="entry name" value="folB_dom"/>
    <property type="match status" value="1"/>
</dbReference>
<gene>
    <name evidence="8" type="primary">folB</name>
    <name evidence="8" type="ORF">DBW69_01095</name>
</gene>
<dbReference type="GO" id="GO:0005737">
    <property type="term" value="C:cytoplasm"/>
    <property type="evidence" value="ECO:0007669"/>
    <property type="project" value="TreeGrafter"/>
</dbReference>
<protein>
    <recommendedName>
        <fullName evidence="6">7,8-dihydroneopterin aldolase</fullName>
        <ecNumber evidence="6">4.1.2.25</ecNumber>
    </recommendedName>
</protein>
<feature type="domain" description="Dihydroneopterin aldolase/epimerase" evidence="7">
    <location>
        <begin position="28"/>
        <end position="142"/>
    </location>
</feature>
<keyword evidence="5 6" id="KW-0456">Lyase</keyword>
<dbReference type="InterPro" id="IPR006157">
    <property type="entry name" value="FolB_dom"/>
</dbReference>
<dbReference type="PANTHER" id="PTHR42844">
    <property type="entry name" value="DIHYDRONEOPTERIN ALDOLASE 1-RELATED"/>
    <property type="match status" value="1"/>
</dbReference>
<evidence type="ECO:0000256" key="6">
    <source>
        <dbReference type="RuleBase" id="RU362079"/>
    </source>
</evidence>
<evidence type="ECO:0000259" key="7">
    <source>
        <dbReference type="SMART" id="SM00905"/>
    </source>
</evidence>